<dbReference type="KEGG" id="spu:105442719"/>
<dbReference type="OMA" id="CLRTEIC"/>
<reference evidence="2" key="2">
    <citation type="submission" date="2021-01" db="UniProtKB">
        <authorList>
            <consortium name="EnsemblMetazoa"/>
        </authorList>
    </citation>
    <scope>IDENTIFICATION</scope>
</reference>
<evidence type="ECO:0000313" key="3">
    <source>
        <dbReference type="Proteomes" id="UP000007110"/>
    </source>
</evidence>
<dbReference type="GeneID" id="105442719"/>
<organism evidence="2 3">
    <name type="scientific">Strongylocentrotus purpuratus</name>
    <name type="common">Purple sea urchin</name>
    <dbReference type="NCBI Taxonomy" id="7668"/>
    <lineage>
        <taxon>Eukaryota</taxon>
        <taxon>Metazoa</taxon>
        <taxon>Echinodermata</taxon>
        <taxon>Eleutherozoa</taxon>
        <taxon>Echinozoa</taxon>
        <taxon>Echinoidea</taxon>
        <taxon>Euechinoidea</taxon>
        <taxon>Echinacea</taxon>
        <taxon>Camarodonta</taxon>
        <taxon>Echinidea</taxon>
        <taxon>Strongylocentrotidae</taxon>
        <taxon>Strongylocentrotus</taxon>
    </lineage>
</organism>
<dbReference type="OrthoDB" id="10502124at2759"/>
<feature type="compositionally biased region" description="Basic and acidic residues" evidence="1">
    <location>
        <begin position="83"/>
        <end position="95"/>
    </location>
</feature>
<name>A0A7M7LTB6_STRPU</name>
<feature type="region of interest" description="Disordered" evidence="1">
    <location>
        <begin position="83"/>
        <end position="160"/>
    </location>
</feature>
<evidence type="ECO:0000256" key="1">
    <source>
        <dbReference type="SAM" id="MobiDB-lite"/>
    </source>
</evidence>
<keyword evidence="3" id="KW-1185">Reference proteome</keyword>
<reference evidence="3" key="1">
    <citation type="submission" date="2015-02" db="EMBL/GenBank/DDBJ databases">
        <title>Genome sequencing for Strongylocentrotus purpuratus.</title>
        <authorList>
            <person name="Murali S."/>
            <person name="Liu Y."/>
            <person name="Vee V."/>
            <person name="English A."/>
            <person name="Wang M."/>
            <person name="Skinner E."/>
            <person name="Han Y."/>
            <person name="Muzny D.M."/>
            <person name="Worley K.C."/>
            <person name="Gibbs R.A."/>
        </authorList>
    </citation>
    <scope>NUCLEOTIDE SEQUENCE</scope>
</reference>
<sequence length="406" mass="46070">MLPRMDAIITRNFVIILAVFVSFIVIVKCLPKGEADKVQEREKRLASTPCFSHSDCLRTQICEWNPTVVEVVGTCVTASLHHGRSDQRYRNDRRAGRTRRRVLANDVDDDRKVSRSRQALDSELDSDDHQHDDDGVRRRNDYPDYPNGEVMPKVNTNRGNVEEKGEIIDHFGDFENDKQNMKSQVTRRLPQASYPLHHKLPVQNDKDINHEDEIVIDHFDEKGLPVVVITEDNRDQHAEIDTSKDFYVFGEEVGDNIPDAKAKTESIVYDYVDGSDVYDAGDDDEGEGEEVVIDLKGGKIHPGIQTIFSNPWGIQPIKTIPRPVDDMVDDDDEEYLNDDVQVYGVGDHQQVEPRFRHLDLTGMAIETDVGVDQFGDRQPAPRLTSAYHTGIALPGLLTKDLDAHNY</sequence>
<dbReference type="RefSeq" id="XP_011673413.2">
    <property type="nucleotide sequence ID" value="XM_011675111.2"/>
</dbReference>
<feature type="compositionally biased region" description="Basic and acidic residues" evidence="1">
    <location>
        <begin position="127"/>
        <end position="142"/>
    </location>
</feature>
<proteinExistence type="predicted"/>
<dbReference type="Proteomes" id="UP000007110">
    <property type="component" value="Unassembled WGS sequence"/>
</dbReference>
<dbReference type="InParanoid" id="A0A7M7LTB6"/>
<dbReference type="EnsemblMetazoa" id="XM_011675111">
    <property type="protein sequence ID" value="XP_011673413"/>
    <property type="gene ID" value="LOC105442719"/>
</dbReference>
<dbReference type="AlphaFoldDB" id="A0A7M7LTB6"/>
<accession>A0A7M7LTB6</accession>
<protein>
    <submittedName>
        <fullName evidence="2">Uncharacterized protein</fullName>
    </submittedName>
</protein>
<evidence type="ECO:0000313" key="2">
    <source>
        <dbReference type="EnsemblMetazoa" id="XP_011673413"/>
    </source>
</evidence>